<organism evidence="1 2">
    <name type="scientific">Algoriphagus aquatilis</name>
    <dbReference type="NCBI Taxonomy" id="490186"/>
    <lineage>
        <taxon>Bacteria</taxon>
        <taxon>Pseudomonadati</taxon>
        <taxon>Bacteroidota</taxon>
        <taxon>Cytophagia</taxon>
        <taxon>Cytophagales</taxon>
        <taxon>Cyclobacteriaceae</taxon>
        <taxon>Algoriphagus</taxon>
    </lineage>
</organism>
<sequence>MRILFSSKIEIIQKHILSYMKSLHKVFLILFLFFACSKEKKTIINNSYAPPIITDFEKLDSIKIEYLGNPTVHDIDSNTGVVIFMEHKEFSEEIFIADFEGNIHSYFSKLGDIPDGYGRLMATLRVKDKNSFIVYGYRGFLTYNFEGKIINKVNPKDFQVPNYVPMLMGHGMEKMENNFLYINQDSPEDYGYSNKNIYNDMYLLDLLDPTRGYKERIIKFPESSIFKSGKYFFRNAWDPVFHIENKKIHVAFGLEPVIYTFEASPPYELESTLPIDLKDYNYFKGADEYSEDVSFFGLRFTSGMILNIKKFQDFFLVAYFPGYDQLDTQTNFENKSQDEAKGFRERMQKKYPSRIAIIDSFGNVINDFVPQGLEPRSMLLRNGQLWMMEKPDEEVERDYFRLFRVGL</sequence>
<evidence type="ECO:0000313" key="2">
    <source>
        <dbReference type="Proteomes" id="UP001596163"/>
    </source>
</evidence>
<keyword evidence="2" id="KW-1185">Reference proteome</keyword>
<reference evidence="2" key="1">
    <citation type="journal article" date="2019" name="Int. J. Syst. Evol. Microbiol.">
        <title>The Global Catalogue of Microorganisms (GCM) 10K type strain sequencing project: providing services to taxonomists for standard genome sequencing and annotation.</title>
        <authorList>
            <consortium name="The Broad Institute Genomics Platform"/>
            <consortium name="The Broad Institute Genome Sequencing Center for Infectious Disease"/>
            <person name="Wu L."/>
            <person name="Ma J."/>
        </authorList>
    </citation>
    <scope>NUCLEOTIDE SEQUENCE [LARGE SCALE GENOMIC DNA]</scope>
    <source>
        <strain evidence="2">CGMCC 1.7030</strain>
    </source>
</reference>
<protein>
    <recommendedName>
        <fullName evidence="3">6-bladed beta-propeller protein</fullName>
    </recommendedName>
</protein>
<dbReference type="EMBL" id="JBHSKS010000018">
    <property type="protein sequence ID" value="MFC5193402.1"/>
    <property type="molecule type" value="Genomic_DNA"/>
</dbReference>
<evidence type="ECO:0000313" key="1">
    <source>
        <dbReference type="EMBL" id="MFC5193402.1"/>
    </source>
</evidence>
<dbReference type="RefSeq" id="WP_377917316.1">
    <property type="nucleotide sequence ID" value="NZ_JBHSKS010000018.1"/>
</dbReference>
<comment type="caution">
    <text evidence="1">The sequence shown here is derived from an EMBL/GenBank/DDBJ whole genome shotgun (WGS) entry which is preliminary data.</text>
</comment>
<accession>A0ABW0C0A4</accession>
<evidence type="ECO:0008006" key="3">
    <source>
        <dbReference type="Google" id="ProtNLM"/>
    </source>
</evidence>
<proteinExistence type="predicted"/>
<gene>
    <name evidence="1" type="ORF">ACFPIK_16640</name>
</gene>
<name>A0ABW0C0A4_9BACT</name>
<dbReference type="Proteomes" id="UP001596163">
    <property type="component" value="Unassembled WGS sequence"/>
</dbReference>